<dbReference type="GeneID" id="30029449"/>
<evidence type="ECO:0000313" key="2">
    <source>
        <dbReference type="Proteomes" id="UP000092555"/>
    </source>
</evidence>
<dbReference type="EMBL" id="LXTC01000001">
    <property type="protein sequence ID" value="OBA22790.1"/>
    <property type="molecule type" value="Genomic_DNA"/>
</dbReference>
<evidence type="ECO:0000313" key="1">
    <source>
        <dbReference type="EMBL" id="OBA22790.1"/>
    </source>
</evidence>
<name>A0A1A0HFM7_9ASCO</name>
<dbReference type="Proteomes" id="UP000092555">
    <property type="component" value="Unassembled WGS sequence"/>
</dbReference>
<organism evidence="1 2">
    <name type="scientific">Metschnikowia bicuspidata var. bicuspidata NRRL YB-4993</name>
    <dbReference type="NCBI Taxonomy" id="869754"/>
    <lineage>
        <taxon>Eukaryota</taxon>
        <taxon>Fungi</taxon>
        <taxon>Dikarya</taxon>
        <taxon>Ascomycota</taxon>
        <taxon>Saccharomycotina</taxon>
        <taxon>Pichiomycetes</taxon>
        <taxon>Metschnikowiaceae</taxon>
        <taxon>Metschnikowia</taxon>
    </lineage>
</organism>
<comment type="caution">
    <text evidence="1">The sequence shown here is derived from an EMBL/GenBank/DDBJ whole genome shotgun (WGS) entry which is preliminary data.</text>
</comment>
<dbReference type="AlphaFoldDB" id="A0A1A0HFM7"/>
<sequence>YTLISCFRLLWAPSGCPDNLTPFIVSDKCVFWHFNYTSGSSRIFSSACQKDPLNALHFCLQLNK</sequence>
<accession>A0A1A0HFM7</accession>
<gene>
    <name evidence="1" type="ORF">METBIDRAFT_34440</name>
</gene>
<dbReference type="RefSeq" id="XP_018713271.1">
    <property type="nucleotide sequence ID" value="XM_018856473.1"/>
</dbReference>
<proteinExistence type="predicted"/>
<feature type="non-terminal residue" evidence="1">
    <location>
        <position position="1"/>
    </location>
</feature>
<reference evidence="1 2" key="1">
    <citation type="submission" date="2016-05" db="EMBL/GenBank/DDBJ databases">
        <title>Comparative genomics of biotechnologically important yeasts.</title>
        <authorList>
            <consortium name="DOE Joint Genome Institute"/>
            <person name="Riley R."/>
            <person name="Haridas S."/>
            <person name="Wolfe K.H."/>
            <person name="Lopes M.R."/>
            <person name="Hittinger C.T."/>
            <person name="Goker M."/>
            <person name="Salamov A."/>
            <person name="Wisecaver J."/>
            <person name="Long T.M."/>
            <person name="Aerts A.L."/>
            <person name="Barry K."/>
            <person name="Choi C."/>
            <person name="Clum A."/>
            <person name="Coughlan A.Y."/>
            <person name="Deshpande S."/>
            <person name="Douglass A.P."/>
            <person name="Hanson S.J."/>
            <person name="Klenk H.-P."/>
            <person name="LaButti K."/>
            <person name="Lapidus A."/>
            <person name="Lindquist E."/>
            <person name="Lipzen A."/>
            <person name="Meier-kolthoff J.P."/>
            <person name="Ohm R.A."/>
            <person name="Otillar R.P."/>
            <person name="Pangilinan J."/>
            <person name="Peng Y."/>
            <person name="Rokas A."/>
            <person name="Rosa C.A."/>
            <person name="Scheuner C."/>
            <person name="Sibirny A.A."/>
            <person name="Slot J.C."/>
            <person name="Stielow J.B."/>
            <person name="Sun H."/>
            <person name="Kurtzman C.P."/>
            <person name="Blackwell M."/>
            <person name="Grigoriev I.V."/>
            <person name="Jeffries T.W."/>
        </authorList>
    </citation>
    <scope>NUCLEOTIDE SEQUENCE [LARGE SCALE GENOMIC DNA]</scope>
    <source>
        <strain evidence="1 2">NRRL YB-4993</strain>
    </source>
</reference>
<dbReference type="STRING" id="869754.A0A1A0HFM7"/>
<protein>
    <submittedName>
        <fullName evidence="1">Uncharacterized protein</fullName>
    </submittedName>
</protein>
<keyword evidence="2" id="KW-1185">Reference proteome</keyword>